<evidence type="ECO:0000313" key="1">
    <source>
        <dbReference type="EMBL" id="GGG67995.1"/>
    </source>
</evidence>
<dbReference type="Proteomes" id="UP000638848">
    <property type="component" value="Unassembled WGS sequence"/>
</dbReference>
<dbReference type="EMBL" id="BMEQ01000029">
    <property type="protein sequence ID" value="GGG67995.1"/>
    <property type="molecule type" value="Genomic_DNA"/>
</dbReference>
<name>A0A917LZR4_9MICC</name>
<evidence type="ECO:0000313" key="2">
    <source>
        <dbReference type="Proteomes" id="UP000638848"/>
    </source>
</evidence>
<gene>
    <name evidence="1" type="ORF">GCM10011374_35380</name>
</gene>
<accession>A0A917LZR4</accession>
<proteinExistence type="predicted"/>
<sequence>MNTTTELPPLALPLTARDVDVPVPEKLELADAFGAQLHPGDAVTALFRGPELRPVLVRGVVTGAEGGSVLVVPAAYGGPLLDGTVLTAGETFAAEPELVVRQDDLIPCTDFHAGPVEVLAHRDAHTFDLSSGDTVAFAVVGMFGCLGWGRGRIVAETGRGVEIEADTDCRVSAFDLTVRTGERIACASMWTVRLGAGG</sequence>
<organism evidence="1 2">
    <name type="scientific">Kocuria dechangensis</name>
    <dbReference type="NCBI Taxonomy" id="1176249"/>
    <lineage>
        <taxon>Bacteria</taxon>
        <taxon>Bacillati</taxon>
        <taxon>Actinomycetota</taxon>
        <taxon>Actinomycetes</taxon>
        <taxon>Micrococcales</taxon>
        <taxon>Micrococcaceae</taxon>
        <taxon>Kocuria</taxon>
    </lineage>
</organism>
<reference evidence="1" key="2">
    <citation type="submission" date="2020-09" db="EMBL/GenBank/DDBJ databases">
        <authorList>
            <person name="Sun Q."/>
            <person name="Zhou Y."/>
        </authorList>
    </citation>
    <scope>NUCLEOTIDE SEQUENCE</scope>
    <source>
        <strain evidence="1">CGMCC 1.12187</strain>
    </source>
</reference>
<dbReference type="RefSeq" id="WP_188539630.1">
    <property type="nucleotide sequence ID" value="NZ_BMEQ01000029.1"/>
</dbReference>
<keyword evidence="2" id="KW-1185">Reference proteome</keyword>
<reference evidence="1" key="1">
    <citation type="journal article" date="2014" name="Int. J. Syst. Evol. Microbiol.">
        <title>Complete genome sequence of Corynebacterium casei LMG S-19264T (=DSM 44701T), isolated from a smear-ripened cheese.</title>
        <authorList>
            <consortium name="US DOE Joint Genome Institute (JGI-PGF)"/>
            <person name="Walter F."/>
            <person name="Albersmeier A."/>
            <person name="Kalinowski J."/>
            <person name="Ruckert C."/>
        </authorList>
    </citation>
    <scope>NUCLEOTIDE SEQUENCE</scope>
    <source>
        <strain evidence="1">CGMCC 1.12187</strain>
    </source>
</reference>
<dbReference type="AlphaFoldDB" id="A0A917LZR4"/>
<protein>
    <submittedName>
        <fullName evidence="1">Uncharacterized protein</fullName>
    </submittedName>
</protein>
<comment type="caution">
    <text evidence="1">The sequence shown here is derived from an EMBL/GenBank/DDBJ whole genome shotgun (WGS) entry which is preliminary data.</text>
</comment>